<keyword evidence="10" id="KW-1185">Reference proteome</keyword>
<dbReference type="GO" id="GO:0008422">
    <property type="term" value="F:beta-glucosidase activity"/>
    <property type="evidence" value="ECO:0007669"/>
    <property type="project" value="TreeGrafter"/>
</dbReference>
<dbReference type="InterPro" id="IPR018120">
    <property type="entry name" value="Glyco_hydro_1_AS"/>
</dbReference>
<name>A0A8J6HM41_TENMO</name>
<accession>A0A8J6HM41</accession>
<evidence type="ECO:0000313" key="10">
    <source>
        <dbReference type="Proteomes" id="UP000719412"/>
    </source>
</evidence>
<protein>
    <recommendedName>
        <fullName evidence="3">beta-glucosidase</fullName>
        <ecNumber evidence="3">3.2.1.21</ecNumber>
    </recommendedName>
</protein>
<dbReference type="InterPro" id="IPR017853">
    <property type="entry name" value="GH"/>
</dbReference>
<feature type="chain" id="PRO_5035328335" description="beta-glucosidase" evidence="8">
    <location>
        <begin position="22"/>
        <end position="990"/>
    </location>
</feature>
<dbReference type="SUPFAM" id="SSF51445">
    <property type="entry name" value="(Trans)glycosidases"/>
    <property type="match status" value="2"/>
</dbReference>
<evidence type="ECO:0000256" key="1">
    <source>
        <dbReference type="ARBA" id="ARBA00010838"/>
    </source>
</evidence>
<keyword evidence="6" id="KW-0326">Glycosidase</keyword>
<dbReference type="EC" id="3.2.1.21" evidence="3"/>
<dbReference type="PROSITE" id="PS00572">
    <property type="entry name" value="GLYCOSYL_HYDROL_F1_1"/>
    <property type="match status" value="1"/>
</dbReference>
<evidence type="ECO:0000256" key="3">
    <source>
        <dbReference type="ARBA" id="ARBA00012744"/>
    </source>
</evidence>
<evidence type="ECO:0000313" key="9">
    <source>
        <dbReference type="EMBL" id="KAH0817125.1"/>
    </source>
</evidence>
<dbReference type="Pfam" id="PF00232">
    <property type="entry name" value="Glyco_hydro_1"/>
    <property type="match status" value="2"/>
</dbReference>
<evidence type="ECO:0000256" key="2">
    <source>
        <dbReference type="ARBA" id="ARBA00011738"/>
    </source>
</evidence>
<evidence type="ECO:0000256" key="7">
    <source>
        <dbReference type="PROSITE-ProRule" id="PRU10055"/>
    </source>
</evidence>
<gene>
    <name evidence="9" type="ORF">GEV33_005666</name>
</gene>
<dbReference type="FunFam" id="3.20.20.80:FF:000013">
    <property type="entry name" value="lactase-phlorizin hydrolase"/>
    <property type="match status" value="2"/>
</dbReference>
<dbReference type="PRINTS" id="PR00131">
    <property type="entry name" value="GLHYDRLASE1"/>
</dbReference>
<dbReference type="Gene3D" id="3.20.20.80">
    <property type="entry name" value="Glycosidases"/>
    <property type="match status" value="2"/>
</dbReference>
<dbReference type="GO" id="GO:0005975">
    <property type="term" value="P:carbohydrate metabolic process"/>
    <property type="evidence" value="ECO:0007669"/>
    <property type="project" value="InterPro"/>
</dbReference>
<comment type="similarity">
    <text evidence="1">Belongs to the glycosyl hydrolase 1 family.</text>
</comment>
<sequence length="990" mass="112989">MEYKLVLLLYLSVLTFGITNAAINRTFPATVKFGAATASYQVEGAWNEDGKSENIWDHICHENPTYIVDQTNGDIACDSYHKYKEDVAMLKDLGVDFYRFSISWSRVIPGGVAGSPINQLGIDYYKNLVQELVDNGIEPMVSMFHWDLPEALQELGGWPNPQLVDHFAYYARTLYEELGDSVKHWMTFNEPKQTCLAGYGDGGKAPGYTAASGVADYQCTHILLKAHAKAYHIYDEEFRAEQQGSVGIVIDTAWYEPASGSDEDKEAAERGLQFNYGWYANPVVNGNYPQVMIDRIDERSAAQGYEISRLPKFTDEEIEYIKGTHDFMALNLYTASYAEAIEESDINNVGYYTDLNINQFVDEDWEESASSWLRVVPWGLRKTVNWISKTYDNPEIFITENGFSDTGGLEDDGRINYYKEYLSSLLEAILDDGVNVTRYTAWSLMDNFEWTAGYSERFGMYSVDFEDPDRPRTPKASAAYYKQLLQQNILQQTDKMEYKLVLLLYLCGLTFEITNAAINRTFPATVKFGIATSTYQIEGAWNEDGKGENIWDHICHENPTYIVNKTNGDIACDSYHKYKEDVAMLKDLGVDFYRFSISWSRVIPGGIAGSPVNQLGIDYYKNLVQELVNNGIEPMVTMYVWDLPEILQDLGGWPNPELIDHFAYYARTLYEELGDSVKHWMTFNEPKQTCLGGYGDGNMAPGYTASGIADYQCSHMLLKAHAKAYHIYDEEFRAEQQGSVGIVIDTAWFEPASGSDEDKEAAERSLQFMFGWYANPVVNGNYPQVMIDRVDERSATQGYAVSRLPKFTDEEIEYIKGTHDFVALNFYTANYAQWMEESDINDVGYYSDLNVNQFIDEDWEESASSWLRVVVPWSLRKVVNWISKTYDNPEIFITESGFSDTGGLEDDRRINYHKEYLSNLLEAILDDGVNVTRYTAWSLMDNFEWTRGYSERFGLYSVDFEDPDRPRTPKASAAYYKQVIATRCLVDVCE</sequence>
<dbReference type="EMBL" id="JABDTM020020267">
    <property type="protein sequence ID" value="KAH0817125.1"/>
    <property type="molecule type" value="Genomic_DNA"/>
</dbReference>
<dbReference type="AlphaFoldDB" id="A0A8J6HM41"/>
<keyword evidence="4" id="KW-0378">Hydrolase</keyword>
<organism evidence="9 10">
    <name type="scientific">Tenebrio molitor</name>
    <name type="common">Yellow mealworm beetle</name>
    <dbReference type="NCBI Taxonomy" id="7067"/>
    <lineage>
        <taxon>Eukaryota</taxon>
        <taxon>Metazoa</taxon>
        <taxon>Ecdysozoa</taxon>
        <taxon>Arthropoda</taxon>
        <taxon>Hexapoda</taxon>
        <taxon>Insecta</taxon>
        <taxon>Pterygota</taxon>
        <taxon>Neoptera</taxon>
        <taxon>Endopterygota</taxon>
        <taxon>Coleoptera</taxon>
        <taxon>Polyphaga</taxon>
        <taxon>Cucujiformia</taxon>
        <taxon>Tenebrionidae</taxon>
        <taxon>Tenebrio</taxon>
    </lineage>
</organism>
<evidence type="ECO:0000256" key="5">
    <source>
        <dbReference type="ARBA" id="ARBA00023180"/>
    </source>
</evidence>
<evidence type="ECO:0000256" key="8">
    <source>
        <dbReference type="SAM" id="SignalP"/>
    </source>
</evidence>
<feature type="signal peptide" evidence="8">
    <location>
        <begin position="1"/>
        <end position="21"/>
    </location>
</feature>
<reference evidence="9" key="1">
    <citation type="journal article" date="2020" name="J Insects Food Feed">
        <title>The yellow mealworm (Tenebrio molitor) genome: a resource for the emerging insects as food and feed industry.</title>
        <authorList>
            <person name="Eriksson T."/>
            <person name="Andere A."/>
            <person name="Kelstrup H."/>
            <person name="Emery V."/>
            <person name="Picard C."/>
        </authorList>
    </citation>
    <scope>NUCLEOTIDE SEQUENCE</scope>
    <source>
        <strain evidence="9">Stoneville</strain>
        <tissue evidence="9">Whole head</tissue>
    </source>
</reference>
<comment type="subunit">
    <text evidence="2">Homodimer.</text>
</comment>
<proteinExistence type="inferred from homology"/>
<dbReference type="PANTHER" id="PTHR10353:SF36">
    <property type="entry name" value="LP05116P"/>
    <property type="match status" value="1"/>
</dbReference>
<dbReference type="Proteomes" id="UP000719412">
    <property type="component" value="Unassembled WGS sequence"/>
</dbReference>
<keyword evidence="8" id="KW-0732">Signal</keyword>
<feature type="active site" description="Nucleophile" evidence="7">
    <location>
        <position position="400"/>
    </location>
</feature>
<keyword evidence="5" id="KW-0325">Glycoprotein</keyword>
<evidence type="ECO:0000256" key="4">
    <source>
        <dbReference type="ARBA" id="ARBA00022801"/>
    </source>
</evidence>
<reference evidence="9" key="2">
    <citation type="submission" date="2021-08" db="EMBL/GenBank/DDBJ databases">
        <authorList>
            <person name="Eriksson T."/>
        </authorList>
    </citation>
    <scope>NUCLEOTIDE SEQUENCE</scope>
    <source>
        <strain evidence="9">Stoneville</strain>
        <tissue evidence="9">Whole head</tissue>
    </source>
</reference>
<dbReference type="PANTHER" id="PTHR10353">
    <property type="entry name" value="GLYCOSYL HYDROLASE"/>
    <property type="match status" value="1"/>
</dbReference>
<evidence type="ECO:0000256" key="6">
    <source>
        <dbReference type="ARBA" id="ARBA00023295"/>
    </source>
</evidence>
<comment type="caution">
    <text evidence="9">The sequence shown here is derived from an EMBL/GenBank/DDBJ whole genome shotgun (WGS) entry which is preliminary data.</text>
</comment>
<dbReference type="InterPro" id="IPR001360">
    <property type="entry name" value="Glyco_hydro_1"/>
</dbReference>